<gene>
    <name evidence="2" type="ORF">FK004_04040</name>
</gene>
<keyword evidence="3" id="KW-1185">Reference proteome</keyword>
<accession>A0A2S1LL16</accession>
<keyword evidence="1" id="KW-0472">Membrane</keyword>
<dbReference type="AlphaFoldDB" id="A0A2S1LL16"/>
<dbReference type="OrthoDB" id="582675at2"/>
<dbReference type="Pfam" id="PF19638">
    <property type="entry name" value="DUF6141"/>
    <property type="match status" value="1"/>
</dbReference>
<feature type="transmembrane region" description="Helical" evidence="1">
    <location>
        <begin position="16"/>
        <end position="39"/>
    </location>
</feature>
<dbReference type="KEGG" id="fki:FK004_04040"/>
<sequence length="169" mass="19880">MKETILFSETQRFRQWWIWILLLGIYSIFLYGLYVQLIIGQPYGDKPMTDIMLIISTILYTSFVVLFLFVRMDTQITQDSIQIRFFPFHRKPKRYSWDSISEYAIRKYNATQEYGGWGIKGYSNDRAYNISGNQGLQIQFRDGHKLLIGTKNSEGLQKALSKIKQPTPN</sequence>
<name>A0A2S1LL16_9FLAO</name>
<dbReference type="EMBL" id="CP020919">
    <property type="protein sequence ID" value="AWG24462.1"/>
    <property type="molecule type" value="Genomic_DNA"/>
</dbReference>
<dbReference type="Proteomes" id="UP000244677">
    <property type="component" value="Chromosome"/>
</dbReference>
<evidence type="ECO:0000256" key="1">
    <source>
        <dbReference type="SAM" id="Phobius"/>
    </source>
</evidence>
<dbReference type="RefSeq" id="WP_108736103.1">
    <property type="nucleotide sequence ID" value="NZ_CP020919.1"/>
</dbReference>
<evidence type="ECO:0008006" key="4">
    <source>
        <dbReference type="Google" id="ProtNLM"/>
    </source>
</evidence>
<keyword evidence="1" id="KW-1133">Transmembrane helix</keyword>
<reference evidence="2 3" key="1">
    <citation type="submission" date="2017-04" db="EMBL/GenBank/DDBJ databases">
        <title>Complete genome sequence of Flavobacterium kingsejong AJ004.</title>
        <authorList>
            <person name="Lee P.C."/>
        </authorList>
    </citation>
    <scope>NUCLEOTIDE SEQUENCE [LARGE SCALE GENOMIC DNA]</scope>
    <source>
        <strain evidence="2 3">AJ004</strain>
    </source>
</reference>
<dbReference type="InterPro" id="IPR046139">
    <property type="entry name" value="DUF6141"/>
</dbReference>
<keyword evidence="1" id="KW-0812">Transmembrane</keyword>
<feature type="transmembrane region" description="Helical" evidence="1">
    <location>
        <begin position="51"/>
        <end position="70"/>
    </location>
</feature>
<proteinExistence type="predicted"/>
<organism evidence="2 3">
    <name type="scientific">Flavobacterium kingsejongi</name>
    <dbReference type="NCBI Taxonomy" id="1678728"/>
    <lineage>
        <taxon>Bacteria</taxon>
        <taxon>Pseudomonadati</taxon>
        <taxon>Bacteroidota</taxon>
        <taxon>Flavobacteriia</taxon>
        <taxon>Flavobacteriales</taxon>
        <taxon>Flavobacteriaceae</taxon>
        <taxon>Flavobacterium</taxon>
    </lineage>
</organism>
<protein>
    <recommendedName>
        <fullName evidence="4">Bacterial Pleckstrin homology domain-containing protein</fullName>
    </recommendedName>
</protein>
<evidence type="ECO:0000313" key="2">
    <source>
        <dbReference type="EMBL" id="AWG24462.1"/>
    </source>
</evidence>
<evidence type="ECO:0000313" key="3">
    <source>
        <dbReference type="Proteomes" id="UP000244677"/>
    </source>
</evidence>